<feature type="transmembrane region" description="Helical" evidence="6">
    <location>
        <begin position="197"/>
        <end position="216"/>
    </location>
</feature>
<evidence type="ECO:0000256" key="4">
    <source>
        <dbReference type="ARBA" id="ARBA00023136"/>
    </source>
</evidence>
<feature type="transmembrane region" description="Helical" evidence="6">
    <location>
        <begin position="236"/>
        <end position="256"/>
    </location>
</feature>
<evidence type="ECO:0000256" key="5">
    <source>
        <dbReference type="ARBA" id="ARBA00038359"/>
    </source>
</evidence>
<feature type="domain" description="Rhodopsin" evidence="7">
    <location>
        <begin position="25"/>
        <end position="262"/>
    </location>
</feature>
<comment type="subcellular location">
    <subcellularLocation>
        <location evidence="1">Membrane</location>
        <topology evidence="1">Multi-pass membrane protein</topology>
    </subcellularLocation>
</comment>
<evidence type="ECO:0000256" key="1">
    <source>
        <dbReference type="ARBA" id="ARBA00004141"/>
    </source>
</evidence>
<dbReference type="EMBL" id="QZBD01000092">
    <property type="protein sequence ID" value="THY30053.1"/>
    <property type="molecule type" value="Genomic_DNA"/>
</dbReference>
<sequence>MEGKQLSLFLCTVISLIITTLVVVARCLVRRSIKGFGIDDWTMLVGQMLFFSTCCVCLWGCHEGFGVRDVELTLGRLVNARHAAATFECVYLASLIFVKLSIGFALLRITTHRSIRHFLYFIMTLSSISGFICMVAILSMCQPLSATWTGMGKCAPPSVLKCVAIYLTVSACITDFSCSILPFLILWNLQMARRLKFTLAVVLSLGFLASAATVVRACYFDRFLARVDYVWGFSDLALWSVIEGLIGITIGSVPSLKPMFKRFKFLAIASSHRSNSKKASDYQHFDSYAMQSRNKSKNQTRVITVAEESDSVKELVTGANIVVSQEFRHEEEYEYHDRKPASSV</sequence>
<evidence type="ECO:0000256" key="3">
    <source>
        <dbReference type="ARBA" id="ARBA00022989"/>
    </source>
</evidence>
<dbReference type="InterPro" id="IPR052337">
    <property type="entry name" value="SAT4-like"/>
</dbReference>
<name>A0A4V4JWP2_AURPU</name>
<evidence type="ECO:0000313" key="9">
    <source>
        <dbReference type="Proteomes" id="UP000306584"/>
    </source>
</evidence>
<evidence type="ECO:0000256" key="2">
    <source>
        <dbReference type="ARBA" id="ARBA00022692"/>
    </source>
</evidence>
<feature type="transmembrane region" description="Helical" evidence="6">
    <location>
        <begin position="118"/>
        <end position="138"/>
    </location>
</feature>
<organism evidence="8 9">
    <name type="scientific">Aureobasidium pullulans</name>
    <name type="common">Black yeast</name>
    <name type="synonym">Pullularia pullulans</name>
    <dbReference type="NCBI Taxonomy" id="5580"/>
    <lineage>
        <taxon>Eukaryota</taxon>
        <taxon>Fungi</taxon>
        <taxon>Dikarya</taxon>
        <taxon>Ascomycota</taxon>
        <taxon>Pezizomycotina</taxon>
        <taxon>Dothideomycetes</taxon>
        <taxon>Dothideomycetidae</taxon>
        <taxon>Dothideales</taxon>
        <taxon>Saccotheciaceae</taxon>
        <taxon>Aureobasidium</taxon>
    </lineage>
</organism>
<evidence type="ECO:0000256" key="6">
    <source>
        <dbReference type="SAM" id="Phobius"/>
    </source>
</evidence>
<gene>
    <name evidence="8" type="ORF">D6D01_03368</name>
</gene>
<dbReference type="PANTHER" id="PTHR33048">
    <property type="entry name" value="PTH11-LIKE INTEGRAL MEMBRANE PROTEIN (AFU_ORTHOLOGUE AFUA_5G11245)"/>
    <property type="match status" value="1"/>
</dbReference>
<reference evidence="8 9" key="1">
    <citation type="submission" date="2018-10" db="EMBL/GenBank/DDBJ databases">
        <title>Fifty Aureobasidium pullulans genomes reveal a recombining polyextremotolerant generalist.</title>
        <authorList>
            <person name="Gostincar C."/>
            <person name="Turk M."/>
            <person name="Zajc J."/>
            <person name="Gunde-Cimerman N."/>
        </authorList>
    </citation>
    <scope>NUCLEOTIDE SEQUENCE [LARGE SCALE GENOMIC DNA]</scope>
    <source>
        <strain evidence="8 9">EXF-6604</strain>
    </source>
</reference>
<feature type="transmembrane region" description="Helical" evidence="6">
    <location>
        <begin position="158"/>
        <end position="185"/>
    </location>
</feature>
<dbReference type="PANTHER" id="PTHR33048:SF96">
    <property type="entry name" value="INTEGRAL MEMBRANE PROTEIN"/>
    <property type="match status" value="1"/>
</dbReference>
<dbReference type="AlphaFoldDB" id="A0A4V4JWP2"/>
<dbReference type="Proteomes" id="UP000306584">
    <property type="component" value="Unassembled WGS sequence"/>
</dbReference>
<keyword evidence="2 6" id="KW-0812">Transmembrane</keyword>
<protein>
    <recommendedName>
        <fullName evidence="7">Rhodopsin domain-containing protein</fullName>
    </recommendedName>
</protein>
<dbReference type="GO" id="GO:0016020">
    <property type="term" value="C:membrane"/>
    <property type="evidence" value="ECO:0007669"/>
    <property type="project" value="UniProtKB-SubCell"/>
</dbReference>
<comment type="caution">
    <text evidence="8">The sequence shown here is derived from an EMBL/GenBank/DDBJ whole genome shotgun (WGS) entry which is preliminary data.</text>
</comment>
<evidence type="ECO:0000313" key="8">
    <source>
        <dbReference type="EMBL" id="THY30053.1"/>
    </source>
</evidence>
<proteinExistence type="inferred from homology"/>
<accession>A0A4V4JWP2</accession>
<keyword evidence="4 6" id="KW-0472">Membrane</keyword>
<keyword evidence="3 6" id="KW-1133">Transmembrane helix</keyword>
<evidence type="ECO:0000259" key="7">
    <source>
        <dbReference type="Pfam" id="PF20684"/>
    </source>
</evidence>
<comment type="similarity">
    <text evidence="5">Belongs to the SAT4 family.</text>
</comment>
<dbReference type="Pfam" id="PF20684">
    <property type="entry name" value="Fung_rhodopsin"/>
    <property type="match status" value="1"/>
</dbReference>
<feature type="transmembrane region" description="Helical" evidence="6">
    <location>
        <begin position="6"/>
        <end position="29"/>
    </location>
</feature>
<feature type="transmembrane region" description="Helical" evidence="6">
    <location>
        <begin position="41"/>
        <end position="62"/>
    </location>
</feature>
<dbReference type="InterPro" id="IPR049326">
    <property type="entry name" value="Rhodopsin_dom_fungi"/>
</dbReference>
<feature type="transmembrane region" description="Helical" evidence="6">
    <location>
        <begin position="82"/>
        <end position="106"/>
    </location>
</feature>